<dbReference type="PROSITE" id="PS50943">
    <property type="entry name" value="HTH_CROC1"/>
    <property type="match status" value="1"/>
</dbReference>
<dbReference type="GO" id="GO:0003677">
    <property type="term" value="F:DNA binding"/>
    <property type="evidence" value="ECO:0007669"/>
    <property type="project" value="UniProtKB-KW"/>
</dbReference>
<dbReference type="SMART" id="SM00530">
    <property type="entry name" value="HTH_XRE"/>
    <property type="match status" value="1"/>
</dbReference>
<evidence type="ECO:0000313" key="4">
    <source>
        <dbReference type="EMBL" id="QOS40797.1"/>
    </source>
</evidence>
<dbReference type="Gene3D" id="1.10.260.40">
    <property type="entry name" value="lambda repressor-like DNA-binding domains"/>
    <property type="match status" value="1"/>
</dbReference>
<dbReference type="AlphaFoldDB" id="A0A840S9F2"/>
<protein>
    <submittedName>
        <fullName evidence="3">Transcriptional regulator with XRE-family HTH domain</fullName>
    </submittedName>
    <submittedName>
        <fullName evidence="4">XRE family transcriptional regulator</fullName>
    </submittedName>
</protein>
<dbReference type="Pfam" id="PF01381">
    <property type="entry name" value="HTH_3"/>
    <property type="match status" value="1"/>
</dbReference>
<organism evidence="3 5">
    <name type="scientific">Treponema rectale</name>
    <dbReference type="NCBI Taxonomy" id="744512"/>
    <lineage>
        <taxon>Bacteria</taxon>
        <taxon>Pseudomonadati</taxon>
        <taxon>Spirochaetota</taxon>
        <taxon>Spirochaetia</taxon>
        <taxon>Spirochaetales</taxon>
        <taxon>Treponemataceae</taxon>
        <taxon>Treponema</taxon>
    </lineage>
</organism>
<dbReference type="RefSeq" id="WP_184652732.1">
    <property type="nucleotide sequence ID" value="NZ_JACHFR010000002.1"/>
</dbReference>
<proteinExistence type="predicted"/>
<dbReference type="SUPFAM" id="SSF47413">
    <property type="entry name" value="lambda repressor-like DNA-binding domains"/>
    <property type="match status" value="1"/>
</dbReference>
<dbReference type="InterPro" id="IPR001387">
    <property type="entry name" value="Cro/C1-type_HTH"/>
</dbReference>
<dbReference type="CDD" id="cd00093">
    <property type="entry name" value="HTH_XRE"/>
    <property type="match status" value="1"/>
</dbReference>
<dbReference type="InterPro" id="IPR050807">
    <property type="entry name" value="TransReg_Diox_bact_type"/>
</dbReference>
<dbReference type="EMBL" id="CP031517">
    <property type="protein sequence ID" value="QOS40797.1"/>
    <property type="molecule type" value="Genomic_DNA"/>
</dbReference>
<keyword evidence="5" id="KW-1185">Reference proteome</keyword>
<dbReference type="EMBL" id="JACHFR010000002">
    <property type="protein sequence ID" value="MBB5219319.1"/>
    <property type="molecule type" value="Genomic_DNA"/>
</dbReference>
<dbReference type="KEGG" id="trc:DYE49_10185"/>
<dbReference type="GO" id="GO:0005829">
    <property type="term" value="C:cytosol"/>
    <property type="evidence" value="ECO:0007669"/>
    <property type="project" value="TreeGrafter"/>
</dbReference>
<evidence type="ECO:0000256" key="1">
    <source>
        <dbReference type="ARBA" id="ARBA00023125"/>
    </source>
</evidence>
<evidence type="ECO:0000259" key="2">
    <source>
        <dbReference type="PROSITE" id="PS50943"/>
    </source>
</evidence>
<evidence type="ECO:0000313" key="6">
    <source>
        <dbReference type="Proteomes" id="UP000593591"/>
    </source>
</evidence>
<dbReference type="Proteomes" id="UP000593591">
    <property type="component" value="Chromosome"/>
</dbReference>
<dbReference type="InterPro" id="IPR010982">
    <property type="entry name" value="Lambda_DNA-bd_dom_sf"/>
</dbReference>
<gene>
    <name evidence="4" type="ORF">DYE49_10185</name>
    <name evidence="3" type="ORF">HNP77_001688</name>
</gene>
<evidence type="ECO:0000313" key="5">
    <source>
        <dbReference type="Proteomes" id="UP000578697"/>
    </source>
</evidence>
<dbReference type="PANTHER" id="PTHR46797">
    <property type="entry name" value="HTH-TYPE TRANSCRIPTIONAL REGULATOR"/>
    <property type="match status" value="1"/>
</dbReference>
<evidence type="ECO:0000313" key="3">
    <source>
        <dbReference type="EMBL" id="MBB5219319.1"/>
    </source>
</evidence>
<keyword evidence="1" id="KW-0238">DNA-binding</keyword>
<dbReference type="PANTHER" id="PTHR46797:SF1">
    <property type="entry name" value="METHYLPHOSPHONATE SYNTHASE"/>
    <property type="match status" value="1"/>
</dbReference>
<name>A0A840S9F2_9SPIR</name>
<reference evidence="4 6" key="1">
    <citation type="submission" date="2018-08" db="EMBL/GenBank/DDBJ databases">
        <title>The first complete genome of Treponema rectale (CHPAT), a commensal spirochete of the bovine rectum.</title>
        <authorList>
            <person name="Staton G.J."/>
            <person name="Clegg S.R."/>
            <person name="Carter S.D."/>
            <person name="Radford A.D."/>
            <person name="Darby A."/>
            <person name="Hall N."/>
            <person name="Birtles R.J."/>
            <person name="Evans N.J."/>
        </authorList>
    </citation>
    <scope>NUCLEOTIDE SEQUENCE [LARGE SCALE GENOMIC DNA]</scope>
    <source>
        <strain evidence="4 6">CHPA</strain>
    </source>
</reference>
<dbReference type="Proteomes" id="UP000578697">
    <property type="component" value="Unassembled WGS sequence"/>
</dbReference>
<sequence length="108" mass="12224">MTSEEFRLMVAGNIRRIRKINNLTQMALAEKADISVGYLCDLESGNKWGTPETIVKLASSLNVEPGQFFERDNQKTDNANDLLMLGNILKKGIDETIENFVENYKNIN</sequence>
<feature type="domain" description="HTH cro/C1-type" evidence="2">
    <location>
        <begin position="14"/>
        <end position="68"/>
    </location>
</feature>
<dbReference type="GO" id="GO:0003700">
    <property type="term" value="F:DNA-binding transcription factor activity"/>
    <property type="evidence" value="ECO:0007669"/>
    <property type="project" value="TreeGrafter"/>
</dbReference>
<accession>A0A840S9F2</accession>
<reference evidence="3 5" key="2">
    <citation type="submission" date="2020-08" db="EMBL/GenBank/DDBJ databases">
        <title>Genomic Encyclopedia of Type Strains, Phase IV (KMG-IV): sequencing the most valuable type-strain genomes for metagenomic binning, comparative biology and taxonomic classification.</title>
        <authorList>
            <person name="Goeker M."/>
        </authorList>
    </citation>
    <scope>NUCLEOTIDE SEQUENCE [LARGE SCALE GENOMIC DNA]</scope>
    <source>
        <strain evidence="3 5">DSM 103679</strain>
    </source>
</reference>